<accession>A0A0T7M074</accession>
<gene>
    <name evidence="3" type="ORF">ERS007679_04224</name>
    <name evidence="1" type="ORF">ERS007681_04285</name>
    <name evidence="2" type="ORF">ERS007688_04073</name>
    <name evidence="4" type="ORF">ERS007703_04375</name>
    <name evidence="5" type="ORF">ERS007739_04479</name>
</gene>
<evidence type="ECO:0000313" key="1">
    <source>
        <dbReference type="EMBL" id="CFE47094.1"/>
    </source>
</evidence>
<dbReference type="EMBL" id="CFOH01001057">
    <property type="protein sequence ID" value="CFE77875.1"/>
    <property type="molecule type" value="Genomic_DNA"/>
</dbReference>
<dbReference type="EMBL" id="CSAD01000989">
    <property type="protein sequence ID" value="COW72615.1"/>
    <property type="molecule type" value="Genomic_DNA"/>
</dbReference>
<evidence type="ECO:0000313" key="6">
    <source>
        <dbReference type="Proteomes" id="UP000038802"/>
    </source>
</evidence>
<dbReference type="EMBL" id="CSBK01002818">
    <property type="protein sequence ID" value="CPA26914.1"/>
    <property type="molecule type" value="Genomic_DNA"/>
</dbReference>
<dbReference type="Proteomes" id="UP000045842">
    <property type="component" value="Unassembled WGS sequence"/>
</dbReference>
<organism evidence="4 6">
    <name type="scientific">Mycobacterium tuberculosis</name>
    <dbReference type="NCBI Taxonomy" id="1773"/>
    <lineage>
        <taxon>Bacteria</taxon>
        <taxon>Bacillati</taxon>
        <taxon>Actinomycetota</taxon>
        <taxon>Actinomycetes</taxon>
        <taxon>Mycobacteriales</taxon>
        <taxon>Mycobacteriaceae</taxon>
        <taxon>Mycobacterium</taxon>
        <taxon>Mycobacterium tuberculosis complex</taxon>
    </lineage>
</organism>
<evidence type="ECO:0000313" key="8">
    <source>
        <dbReference type="Proteomes" id="UP000045842"/>
    </source>
</evidence>
<evidence type="ECO:0000313" key="3">
    <source>
        <dbReference type="EMBL" id="COW72615.1"/>
    </source>
</evidence>
<name>A0A0T7M074_MYCTX</name>
<sequence length="48" mass="5144">MLIAEPMLARSVAAAPSISGCANKNDMTVPLNPVGMSRLVVIVQHKRR</sequence>
<dbReference type="Proteomes" id="UP000048289">
    <property type="component" value="Unassembled WGS sequence"/>
</dbReference>
<dbReference type="Proteomes" id="UP000039021">
    <property type="component" value="Unassembled WGS sequence"/>
</dbReference>
<evidence type="ECO:0000313" key="10">
    <source>
        <dbReference type="Proteomes" id="UP000048289"/>
    </source>
</evidence>
<protein>
    <submittedName>
        <fullName evidence="4">Uncharacterized protein</fullName>
    </submittedName>
</protein>
<evidence type="ECO:0000313" key="4">
    <source>
        <dbReference type="EMBL" id="COW87498.1"/>
    </source>
</evidence>
<reference evidence="6 7" key="2">
    <citation type="submission" date="2015-03" db="EMBL/GenBank/DDBJ databases">
        <authorList>
            <consortium name="Pathogen Informatics"/>
        </authorList>
    </citation>
    <scope>NUCLEOTIDE SEQUENCE [LARGE SCALE GENOMIC DNA]</scope>
    <source>
        <strain evidence="3 8">G09801536</strain>
        <strain evidence="1 10">G09901357</strain>
        <strain evidence="2 9">H09601792</strain>
        <strain evidence="6">K00500041</strain>
        <strain evidence="7">N09902308</strain>
    </source>
</reference>
<evidence type="ECO:0000313" key="2">
    <source>
        <dbReference type="EMBL" id="CFE77875.1"/>
    </source>
</evidence>
<proteinExistence type="predicted"/>
<dbReference type="AlphaFoldDB" id="A0A0T7M074"/>
<dbReference type="EMBL" id="CFOE01000980">
    <property type="protein sequence ID" value="CFE47094.1"/>
    <property type="molecule type" value="Genomic_DNA"/>
</dbReference>
<dbReference type="Proteomes" id="UP000046947">
    <property type="component" value="Unassembled WGS sequence"/>
</dbReference>
<dbReference type="RefSeq" id="WP_235626913.1">
    <property type="nucleotide sequence ID" value="NZ_CFIN01000020.1"/>
</dbReference>
<dbReference type="Proteomes" id="UP000038802">
    <property type="component" value="Unassembled WGS sequence"/>
</dbReference>
<evidence type="ECO:0000313" key="7">
    <source>
        <dbReference type="Proteomes" id="UP000039021"/>
    </source>
</evidence>
<reference evidence="5" key="1">
    <citation type="submission" date="2015-03" db="EMBL/GenBank/DDBJ databases">
        <authorList>
            <consortium name="Pathogen Informatics"/>
            <person name="Murphy D."/>
        </authorList>
    </citation>
    <scope>NUCLEOTIDE SEQUENCE</scope>
    <source>
        <strain evidence="5">N09902308</strain>
    </source>
</reference>
<reference evidence="4" key="3">
    <citation type="submission" date="2015-03" db="EMBL/GenBank/DDBJ databases">
        <authorList>
            <person name="Murphy D."/>
        </authorList>
    </citation>
    <scope>NUCLEOTIDE SEQUENCE [LARGE SCALE GENOMIC DNA]</scope>
    <source>
        <strain evidence="4">K00500041</strain>
    </source>
</reference>
<evidence type="ECO:0000313" key="9">
    <source>
        <dbReference type="Proteomes" id="UP000046947"/>
    </source>
</evidence>
<evidence type="ECO:0000313" key="5">
    <source>
        <dbReference type="EMBL" id="CPA26914.1"/>
    </source>
</evidence>
<dbReference type="EMBL" id="CSAE01000756">
    <property type="protein sequence ID" value="COW87498.1"/>
    <property type="molecule type" value="Genomic_DNA"/>
</dbReference>